<feature type="domain" description="YCII-related" evidence="2">
    <location>
        <begin position="1"/>
        <end position="85"/>
    </location>
</feature>
<dbReference type="PANTHER" id="PTHR33606:SF3">
    <property type="entry name" value="PROTEIN YCII"/>
    <property type="match status" value="1"/>
</dbReference>
<accession>A0A6N9HPM1</accession>
<gene>
    <name evidence="3" type="ORF">GTP41_25335</name>
</gene>
<dbReference type="EMBL" id="WWCJ01000029">
    <property type="protein sequence ID" value="MYN05424.1"/>
    <property type="molecule type" value="Genomic_DNA"/>
</dbReference>
<comment type="similarity">
    <text evidence="1">Belongs to the YciI family.</text>
</comment>
<name>A0A6N9HPM1_9BURK</name>
<dbReference type="SUPFAM" id="SSF54909">
    <property type="entry name" value="Dimeric alpha+beta barrel"/>
    <property type="match status" value="1"/>
</dbReference>
<dbReference type="Gene3D" id="3.30.70.1060">
    <property type="entry name" value="Dimeric alpha+beta barrel"/>
    <property type="match status" value="1"/>
</dbReference>
<dbReference type="Proteomes" id="UP000448575">
    <property type="component" value="Unassembled WGS sequence"/>
</dbReference>
<dbReference type="RefSeq" id="WP_161028371.1">
    <property type="nucleotide sequence ID" value="NZ_WWCJ01000029.1"/>
</dbReference>
<dbReference type="InterPro" id="IPR005545">
    <property type="entry name" value="YCII"/>
</dbReference>
<reference evidence="3 4" key="1">
    <citation type="submission" date="2019-12" db="EMBL/GenBank/DDBJ databases">
        <title>Novel species isolated from a subtropical stream in China.</title>
        <authorList>
            <person name="Lu H."/>
        </authorList>
    </citation>
    <scope>NUCLEOTIDE SEQUENCE [LARGE SCALE GENOMIC DNA]</scope>
    <source>
        <strain evidence="3 4">DS3</strain>
    </source>
</reference>
<evidence type="ECO:0000313" key="3">
    <source>
        <dbReference type="EMBL" id="MYN05424.1"/>
    </source>
</evidence>
<comment type="caution">
    <text evidence="3">The sequence shown here is derived from an EMBL/GenBank/DDBJ whole genome shotgun (WGS) entry which is preliminary data.</text>
</comment>
<organism evidence="3 4">
    <name type="scientific">Pseudoduganella guangdongensis</name>
    <dbReference type="NCBI Taxonomy" id="2692179"/>
    <lineage>
        <taxon>Bacteria</taxon>
        <taxon>Pseudomonadati</taxon>
        <taxon>Pseudomonadota</taxon>
        <taxon>Betaproteobacteria</taxon>
        <taxon>Burkholderiales</taxon>
        <taxon>Oxalobacteraceae</taxon>
        <taxon>Telluria group</taxon>
        <taxon>Pseudoduganella</taxon>
    </lineage>
</organism>
<sequence length="101" mass="11618">MHYVLMYDYAPDYLARRAEFRDEHLQLAWESHGRGEFQLGGVLAEPVDSALLWFKAESAAVVEQFVARDPYVKHGLVLNWRIRPWMTVAGTLADAPIYPVQ</sequence>
<evidence type="ECO:0000259" key="2">
    <source>
        <dbReference type="Pfam" id="PF03795"/>
    </source>
</evidence>
<dbReference type="AlphaFoldDB" id="A0A6N9HPM1"/>
<dbReference type="Pfam" id="PF03795">
    <property type="entry name" value="YCII"/>
    <property type="match status" value="1"/>
</dbReference>
<dbReference type="PANTHER" id="PTHR33606">
    <property type="entry name" value="PROTEIN YCII"/>
    <property type="match status" value="1"/>
</dbReference>
<protein>
    <recommendedName>
        <fullName evidence="2">YCII-related domain-containing protein</fullName>
    </recommendedName>
</protein>
<dbReference type="InterPro" id="IPR011008">
    <property type="entry name" value="Dimeric_a/b-barrel"/>
</dbReference>
<proteinExistence type="inferred from homology"/>
<evidence type="ECO:0000313" key="4">
    <source>
        <dbReference type="Proteomes" id="UP000448575"/>
    </source>
</evidence>
<dbReference type="NCBIfam" id="NF009508">
    <property type="entry name" value="PRK12866.1"/>
    <property type="match status" value="1"/>
</dbReference>
<evidence type="ECO:0000256" key="1">
    <source>
        <dbReference type="ARBA" id="ARBA00007689"/>
    </source>
</evidence>
<dbReference type="InterPro" id="IPR051807">
    <property type="entry name" value="Sec-metab_biosynth-assoc"/>
</dbReference>
<keyword evidence="4" id="KW-1185">Reference proteome</keyword>